<comment type="caution">
    <text evidence="2">The sequence shown here is derived from an EMBL/GenBank/DDBJ whole genome shotgun (WGS) entry which is preliminary data.</text>
</comment>
<reference evidence="2 3" key="1">
    <citation type="journal article" date="2019" name="Int. J. Syst. Evol. Microbiol.">
        <title>The Global Catalogue of Microorganisms (GCM) 10K type strain sequencing project: providing services to taxonomists for standard genome sequencing and annotation.</title>
        <authorList>
            <consortium name="The Broad Institute Genomics Platform"/>
            <consortium name="The Broad Institute Genome Sequencing Center for Infectious Disease"/>
            <person name="Wu L."/>
            <person name="Ma J."/>
        </authorList>
    </citation>
    <scope>NUCLEOTIDE SEQUENCE [LARGE SCALE GENOMIC DNA]</scope>
    <source>
        <strain evidence="2 3">JCM 12393</strain>
    </source>
</reference>
<dbReference type="InterPro" id="IPR036388">
    <property type="entry name" value="WH-like_DNA-bd_sf"/>
</dbReference>
<dbReference type="Pfam" id="PF13601">
    <property type="entry name" value="HTH_34"/>
    <property type="match status" value="1"/>
</dbReference>
<keyword evidence="3" id="KW-1185">Reference proteome</keyword>
<evidence type="ECO:0000313" key="2">
    <source>
        <dbReference type="EMBL" id="GAA1382015.1"/>
    </source>
</evidence>
<dbReference type="SUPFAM" id="SSF46785">
    <property type="entry name" value="Winged helix' DNA-binding domain"/>
    <property type="match status" value="1"/>
</dbReference>
<dbReference type="EMBL" id="BAAAKJ010000002">
    <property type="protein sequence ID" value="GAA1382015.1"/>
    <property type="molecule type" value="Genomic_DNA"/>
</dbReference>
<dbReference type="InterPro" id="IPR036390">
    <property type="entry name" value="WH_DNA-bd_sf"/>
</dbReference>
<evidence type="ECO:0000259" key="1">
    <source>
        <dbReference type="Pfam" id="PF13601"/>
    </source>
</evidence>
<evidence type="ECO:0000313" key="3">
    <source>
        <dbReference type="Proteomes" id="UP001499863"/>
    </source>
</evidence>
<dbReference type="RefSeq" id="WP_344322150.1">
    <property type="nucleotide sequence ID" value="NZ_BAAAKJ010000002.1"/>
</dbReference>
<feature type="domain" description="Winged helix DNA-binding" evidence="1">
    <location>
        <begin position="24"/>
        <end position="103"/>
    </location>
</feature>
<gene>
    <name evidence="2" type="ORF">GCM10009639_00720</name>
</gene>
<organism evidence="2 3">
    <name type="scientific">Kitasatospora putterlickiae</name>
    <dbReference type="NCBI Taxonomy" id="221725"/>
    <lineage>
        <taxon>Bacteria</taxon>
        <taxon>Bacillati</taxon>
        <taxon>Actinomycetota</taxon>
        <taxon>Actinomycetes</taxon>
        <taxon>Kitasatosporales</taxon>
        <taxon>Streptomycetaceae</taxon>
        <taxon>Kitasatospora</taxon>
    </lineage>
</organism>
<sequence>MSLADDTEERHPTLALDDTVHQRVRLGILAIAREAESVEFAFLKQELGLTDGNLSRHLKVLEDSGLVAVHKGYAGRRPRTWVVLTPAGAQALDRELRALRALVHRLESAGPPPT</sequence>
<dbReference type="Gene3D" id="1.10.10.10">
    <property type="entry name" value="Winged helix-like DNA-binding domain superfamily/Winged helix DNA-binding domain"/>
    <property type="match status" value="1"/>
</dbReference>
<proteinExistence type="predicted"/>
<dbReference type="InterPro" id="IPR027395">
    <property type="entry name" value="WH_DNA-bd_dom"/>
</dbReference>
<dbReference type="Proteomes" id="UP001499863">
    <property type="component" value="Unassembled WGS sequence"/>
</dbReference>
<dbReference type="PANTHER" id="PTHR37318:SF1">
    <property type="entry name" value="BSL7504 PROTEIN"/>
    <property type="match status" value="1"/>
</dbReference>
<dbReference type="PANTHER" id="PTHR37318">
    <property type="entry name" value="BSL7504 PROTEIN"/>
    <property type="match status" value="1"/>
</dbReference>
<protein>
    <submittedName>
        <fullName evidence="2">Transcriptional regulator</fullName>
    </submittedName>
</protein>
<name>A0ABN1XJJ6_9ACTN</name>
<accession>A0ABN1XJJ6</accession>